<feature type="region of interest" description="Disordered" evidence="6">
    <location>
        <begin position="1"/>
        <end position="20"/>
    </location>
</feature>
<feature type="active site" description="Nucleophile" evidence="5">
    <location>
        <position position="48"/>
    </location>
</feature>
<evidence type="ECO:0000256" key="1">
    <source>
        <dbReference type="ARBA" id="ARBA00011063"/>
    </source>
</evidence>
<evidence type="ECO:0000259" key="7">
    <source>
        <dbReference type="SMART" id="SM00226"/>
    </source>
</evidence>
<evidence type="ECO:0000313" key="8">
    <source>
        <dbReference type="EMBL" id="SFN84476.1"/>
    </source>
</evidence>
<dbReference type="GO" id="GO:0004725">
    <property type="term" value="F:protein tyrosine phosphatase activity"/>
    <property type="evidence" value="ECO:0007669"/>
    <property type="project" value="UniProtKB-EC"/>
</dbReference>
<keyword evidence="3" id="KW-0378">Hydrolase</keyword>
<keyword evidence="9" id="KW-1185">Reference proteome</keyword>
<organism evidence="8 9">
    <name type="scientific">Mycetocola miduiensis</name>
    <dbReference type="NCBI Taxonomy" id="995034"/>
    <lineage>
        <taxon>Bacteria</taxon>
        <taxon>Bacillati</taxon>
        <taxon>Actinomycetota</taxon>
        <taxon>Actinomycetes</taxon>
        <taxon>Micrococcales</taxon>
        <taxon>Microbacteriaceae</taxon>
        <taxon>Mycetocola</taxon>
    </lineage>
</organism>
<dbReference type="Proteomes" id="UP000198867">
    <property type="component" value="Unassembled WGS sequence"/>
</dbReference>
<evidence type="ECO:0000256" key="2">
    <source>
        <dbReference type="ARBA" id="ARBA00013064"/>
    </source>
</evidence>
<evidence type="ECO:0000256" key="5">
    <source>
        <dbReference type="PIRSR" id="PIRSR617867-1"/>
    </source>
</evidence>
<dbReference type="AlphaFoldDB" id="A0A1I5CC50"/>
<evidence type="ECO:0000256" key="6">
    <source>
        <dbReference type="SAM" id="MobiDB-lite"/>
    </source>
</evidence>
<reference evidence="9" key="1">
    <citation type="submission" date="2016-10" db="EMBL/GenBank/DDBJ databases">
        <authorList>
            <person name="Varghese N."/>
            <person name="Submissions S."/>
        </authorList>
    </citation>
    <scope>NUCLEOTIDE SEQUENCE [LARGE SCALE GENOMIC DNA]</scope>
    <source>
        <strain evidence="9">CGMCC 1.11101</strain>
    </source>
</reference>
<dbReference type="PANTHER" id="PTHR11717:SF7">
    <property type="entry name" value="LOW MOLECULAR WEIGHT PHOSPHOTYROSINE PROTEIN PHOSPHATASE"/>
    <property type="match status" value="1"/>
</dbReference>
<protein>
    <recommendedName>
        <fullName evidence="2">protein-tyrosine-phosphatase</fullName>
        <ecNumber evidence="2">3.1.3.48</ecNumber>
    </recommendedName>
</protein>
<dbReference type="EC" id="3.1.3.48" evidence="2"/>
<dbReference type="CDD" id="cd16343">
    <property type="entry name" value="LMWPTP"/>
    <property type="match status" value="1"/>
</dbReference>
<dbReference type="PANTHER" id="PTHR11717">
    <property type="entry name" value="LOW MOLECULAR WEIGHT PROTEIN TYROSINE PHOSPHATASE"/>
    <property type="match status" value="1"/>
</dbReference>
<dbReference type="SMART" id="SM00226">
    <property type="entry name" value="LMWPc"/>
    <property type="match status" value="1"/>
</dbReference>
<evidence type="ECO:0000256" key="3">
    <source>
        <dbReference type="ARBA" id="ARBA00022801"/>
    </source>
</evidence>
<evidence type="ECO:0000256" key="4">
    <source>
        <dbReference type="ARBA" id="ARBA00022912"/>
    </source>
</evidence>
<sequence length="204" mass="22558">MQELTRHPGSPNGAQLGLPHTASAVQNGGMISDPVPTEVQPFRVCFVCAGNICRSPMAEVVFQSMVRQAGLSRYVETLSAGTGDWHVGERADSRTLSALARNGYDGAHHRAKQFNPEWFENLDLVVALDRGHDRILKAWAPTDTDRGKVALLLSFDDGQSHLTDVPDPYYSGDEMFDRVLGMIERASRQLFRQLEPAIRQGAIR</sequence>
<proteinExistence type="inferred from homology"/>
<dbReference type="STRING" id="995034.SAMN05216219_2334"/>
<name>A0A1I5CC50_9MICO</name>
<dbReference type="InterPro" id="IPR023485">
    <property type="entry name" value="Ptyr_pPase"/>
</dbReference>
<dbReference type="SUPFAM" id="SSF52788">
    <property type="entry name" value="Phosphotyrosine protein phosphatases I"/>
    <property type="match status" value="1"/>
</dbReference>
<dbReference type="Gene3D" id="3.40.50.2300">
    <property type="match status" value="1"/>
</dbReference>
<keyword evidence="4" id="KW-0904">Protein phosphatase</keyword>
<feature type="domain" description="Phosphotyrosine protein phosphatase I" evidence="7">
    <location>
        <begin position="42"/>
        <end position="193"/>
    </location>
</feature>
<feature type="active site" description="Proton donor" evidence="5">
    <location>
        <position position="167"/>
    </location>
</feature>
<feature type="active site" evidence="5">
    <location>
        <position position="54"/>
    </location>
</feature>
<dbReference type="EMBL" id="FOVM01000006">
    <property type="protein sequence ID" value="SFN84476.1"/>
    <property type="molecule type" value="Genomic_DNA"/>
</dbReference>
<dbReference type="InterPro" id="IPR036196">
    <property type="entry name" value="Ptyr_pPase_sf"/>
</dbReference>
<dbReference type="InterPro" id="IPR050438">
    <property type="entry name" value="LMW_PTPase"/>
</dbReference>
<dbReference type="InterPro" id="IPR017867">
    <property type="entry name" value="Tyr_phospatase_low_mol_wt"/>
</dbReference>
<dbReference type="PRINTS" id="PR00719">
    <property type="entry name" value="LMWPTPASE"/>
</dbReference>
<dbReference type="Pfam" id="PF01451">
    <property type="entry name" value="LMWPc"/>
    <property type="match status" value="1"/>
</dbReference>
<accession>A0A1I5CC50</accession>
<gene>
    <name evidence="8" type="ORF">SAMN05216219_2334</name>
</gene>
<comment type="similarity">
    <text evidence="1">Belongs to the low molecular weight phosphotyrosine protein phosphatase family.</text>
</comment>
<evidence type="ECO:0000313" key="9">
    <source>
        <dbReference type="Proteomes" id="UP000198867"/>
    </source>
</evidence>